<dbReference type="PATRIC" id="fig|656179.3.peg.2785"/>
<organism evidence="1 2">
    <name type="scientific">Pandoraea faecigallinarum</name>
    <dbReference type="NCBI Taxonomy" id="656179"/>
    <lineage>
        <taxon>Bacteria</taxon>
        <taxon>Pseudomonadati</taxon>
        <taxon>Pseudomonadota</taxon>
        <taxon>Betaproteobacteria</taxon>
        <taxon>Burkholderiales</taxon>
        <taxon>Burkholderiaceae</taxon>
        <taxon>Pandoraea</taxon>
    </lineage>
</organism>
<proteinExistence type="predicted"/>
<evidence type="ECO:0000313" key="1">
    <source>
        <dbReference type="EMBL" id="AKM30840.1"/>
    </source>
</evidence>
<evidence type="ECO:0000313" key="2">
    <source>
        <dbReference type="Proteomes" id="UP000035651"/>
    </source>
</evidence>
<accession>A0A0H3WT82</accession>
<gene>
    <name evidence="1" type="ORF">AB870_13085</name>
</gene>
<name>A0A0H3WT82_9BURK</name>
<keyword evidence="2" id="KW-1185">Reference proteome</keyword>
<sequence>MTAKSSLRLAVSPPQRGAGARLRGRLAVVAVAAPPPPCGVAPPSMVVAHVVADVVASVAVAA</sequence>
<dbReference type="EMBL" id="CP011807">
    <property type="protein sequence ID" value="AKM30840.1"/>
    <property type="molecule type" value="Genomic_DNA"/>
</dbReference>
<protein>
    <submittedName>
        <fullName evidence="1">Uncharacterized protein</fullName>
    </submittedName>
</protein>
<dbReference type="KEGG" id="pfg:AB870_13085"/>
<dbReference type="STRING" id="656179.AB870_13085"/>
<dbReference type="Proteomes" id="UP000035651">
    <property type="component" value="Chromosome"/>
</dbReference>
<dbReference type="AlphaFoldDB" id="A0A0H3WT82"/>
<reference evidence="1" key="1">
    <citation type="submission" date="2016-06" db="EMBL/GenBank/DDBJ databases">
        <title>Complete Genome Sequence of Pandoraea faecigallinarum DSM-23572.</title>
        <authorList>
            <person name="Yong D."/>
            <person name="Ee R."/>
            <person name="Lim Y.-L."/>
            <person name="Yin W.-F."/>
            <person name="Chan K.-G."/>
        </authorList>
    </citation>
    <scope>NUCLEOTIDE SEQUENCE</scope>
    <source>
        <strain evidence="1">DSM 23572</strain>
    </source>
</reference>